<sequence length="59" mass="6673">MSNSTQYSGARFIPITHEYLIIWKKTAKSLFAVTWDVADGKDLNDLLLADKMNSIKLKA</sequence>
<evidence type="ECO:0000313" key="1">
    <source>
        <dbReference type="EMBL" id="EAL7595476.1"/>
    </source>
</evidence>
<evidence type="ECO:0000313" key="2">
    <source>
        <dbReference type="Proteomes" id="UP000343544"/>
    </source>
</evidence>
<gene>
    <name evidence="1" type="ORF">DVI03_07645</name>
</gene>
<dbReference type="EMBL" id="AACQYW010000021">
    <property type="protein sequence ID" value="EAL7595476.1"/>
    <property type="molecule type" value="Genomic_DNA"/>
</dbReference>
<protein>
    <submittedName>
        <fullName evidence="1">Uncharacterized protein</fullName>
    </submittedName>
</protein>
<accession>A0AAD2QXR8</accession>
<comment type="caution">
    <text evidence="1">The sequence shown here is derived from an EMBL/GenBank/DDBJ whole genome shotgun (WGS) entry which is preliminary data.</text>
</comment>
<proteinExistence type="predicted"/>
<dbReference type="AlphaFoldDB" id="A0AAD2QXR8"/>
<reference evidence="1 2" key="1">
    <citation type="submission" date="2018-07" db="EMBL/GenBank/DDBJ databases">
        <authorList>
            <consortium name="PulseNet: The National Subtyping Network for Foodborne Disease Surveillance"/>
            <person name="Tarr C.L."/>
            <person name="Trees E."/>
            <person name="Katz L.S."/>
            <person name="Carleton-Romer H.A."/>
            <person name="Stroika S."/>
            <person name="Kucerova Z."/>
            <person name="Roache K.F."/>
            <person name="Sabol A.L."/>
            <person name="Besser J."/>
            <person name="Gerner-Smidt P."/>
        </authorList>
    </citation>
    <scope>NUCLEOTIDE SEQUENCE [LARGE SCALE GENOMIC DNA]</scope>
    <source>
        <strain evidence="1 2">PNUSAC005307</strain>
    </source>
</reference>
<name>A0AAD2QXR8_CAMJU</name>
<dbReference type="Proteomes" id="UP000343544">
    <property type="component" value="Unassembled WGS sequence"/>
</dbReference>
<organism evidence="1 2">
    <name type="scientific">Campylobacter jejuni</name>
    <dbReference type="NCBI Taxonomy" id="197"/>
    <lineage>
        <taxon>Bacteria</taxon>
        <taxon>Pseudomonadati</taxon>
        <taxon>Campylobacterota</taxon>
        <taxon>Epsilonproteobacteria</taxon>
        <taxon>Campylobacterales</taxon>
        <taxon>Campylobacteraceae</taxon>
        <taxon>Campylobacter</taxon>
    </lineage>
</organism>